<feature type="domain" description="Fibronectin type-III" evidence="3">
    <location>
        <begin position="23"/>
        <end position="125"/>
    </location>
</feature>
<evidence type="ECO:0000313" key="5">
    <source>
        <dbReference type="Proteomes" id="UP000677244"/>
    </source>
</evidence>
<feature type="domain" description="Fibronectin type-III" evidence="3">
    <location>
        <begin position="744"/>
        <end position="843"/>
    </location>
</feature>
<dbReference type="PANTHER" id="PTHR13817">
    <property type="entry name" value="TITIN"/>
    <property type="match status" value="1"/>
</dbReference>
<feature type="domain" description="Fibronectin type-III" evidence="3">
    <location>
        <begin position="262"/>
        <end position="363"/>
    </location>
</feature>
<dbReference type="InterPro" id="IPR026444">
    <property type="entry name" value="Secre_tail"/>
</dbReference>
<evidence type="ECO:0000313" key="4">
    <source>
        <dbReference type="EMBL" id="MBO9201536.1"/>
    </source>
</evidence>
<feature type="domain" description="Fibronectin type-III" evidence="3">
    <location>
        <begin position="862"/>
        <end position="961"/>
    </location>
</feature>
<comment type="caution">
    <text evidence="4">The sequence shown here is derived from an EMBL/GenBank/DDBJ whole genome shotgun (WGS) entry which is preliminary data.</text>
</comment>
<feature type="domain" description="Fibronectin type-III" evidence="3">
    <location>
        <begin position="144"/>
        <end position="245"/>
    </location>
</feature>
<dbReference type="InterPro" id="IPR050964">
    <property type="entry name" value="Striated_Muscle_Regulatory"/>
</dbReference>
<dbReference type="NCBIfam" id="TIGR04183">
    <property type="entry name" value="Por_Secre_tail"/>
    <property type="match status" value="1"/>
</dbReference>
<reference evidence="4 5" key="1">
    <citation type="submission" date="2021-03" db="EMBL/GenBank/DDBJ databases">
        <title>Assistant Professor.</title>
        <authorList>
            <person name="Huq M.A."/>
        </authorList>
    </citation>
    <scope>NUCLEOTIDE SEQUENCE [LARGE SCALE GENOMIC DNA]</scope>
    <source>
        <strain evidence="4 5">MAH-29</strain>
    </source>
</reference>
<dbReference type="PANTHER" id="PTHR13817:SF166">
    <property type="entry name" value="NEURONAL IGCAM-RELATED"/>
    <property type="match status" value="1"/>
</dbReference>
<protein>
    <submittedName>
        <fullName evidence="4">T9SS type A sorting domain-containing protein</fullName>
    </submittedName>
</protein>
<keyword evidence="5" id="KW-1185">Reference proteome</keyword>
<feature type="domain" description="Fibronectin type-III" evidence="3">
    <location>
        <begin position="500"/>
        <end position="601"/>
    </location>
</feature>
<evidence type="ECO:0000256" key="2">
    <source>
        <dbReference type="SAM" id="SignalP"/>
    </source>
</evidence>
<dbReference type="SUPFAM" id="SSF49265">
    <property type="entry name" value="Fibronectin type III"/>
    <property type="match status" value="2"/>
</dbReference>
<keyword evidence="2" id="KW-0732">Signal</keyword>
<feature type="chain" id="PRO_5046228779" evidence="2">
    <location>
        <begin position="22"/>
        <end position="1152"/>
    </location>
</feature>
<feature type="signal peptide" evidence="2">
    <location>
        <begin position="1"/>
        <end position="21"/>
    </location>
</feature>
<feature type="domain" description="Fibronectin type-III" evidence="3">
    <location>
        <begin position="381"/>
        <end position="482"/>
    </location>
</feature>
<dbReference type="InterPro" id="IPR003961">
    <property type="entry name" value="FN3_dom"/>
</dbReference>
<dbReference type="Pfam" id="PF18962">
    <property type="entry name" value="Por_Secre_tail"/>
    <property type="match status" value="1"/>
</dbReference>
<evidence type="ECO:0000259" key="3">
    <source>
        <dbReference type="SMART" id="SM00060"/>
    </source>
</evidence>
<feature type="domain" description="Fibronectin type-III" evidence="3">
    <location>
        <begin position="619"/>
        <end position="719"/>
    </location>
</feature>
<name>A0ABS3YWJ1_9BACT</name>
<evidence type="ECO:0000256" key="1">
    <source>
        <dbReference type="ARBA" id="ARBA00022737"/>
    </source>
</evidence>
<gene>
    <name evidence="4" type="ORF">J7I42_14735</name>
</gene>
<dbReference type="Gene3D" id="2.60.40.10">
    <property type="entry name" value="Immunoglobulins"/>
    <property type="match status" value="5"/>
</dbReference>
<dbReference type="RefSeq" id="WP_209139589.1">
    <property type="nucleotide sequence ID" value="NZ_JAGHKO010000003.1"/>
</dbReference>
<accession>A0ABS3YWJ1</accession>
<keyword evidence="1" id="KW-0677">Repeat</keyword>
<dbReference type="InterPro" id="IPR013783">
    <property type="entry name" value="Ig-like_fold"/>
</dbReference>
<sequence>MRQIYTLLLFVLAGSFITAQAQPTVPASNIKFTSIDGGSMTISFDNGNGTYRIMVVKEGSPVTGMPENGKEYTANSNFATAGTEFTAAGEYVVLKSSWNSVTVDKLKPATTYYAAVFEYNGTGAAAKYLMIPLTGSKATVSAPDVQASNVVFSEITGNSVKLNWANGNGAGRLILARKASPVNGEPVDLKAYYPYNSGEYGTGNVINLDNYTVYRGAGNSVPISKLEPNTNYNFSFFEYNGNTTPVYFKPAFMGNITTNAGPTKPTQSIIFSSIEGSRLTVGCSPGNGSKRLIIARKGSPVTATPINGTVYTANAVFGSGQEIATGEYVVSNNNTTNLNVTNLEPGIVYYFRIFEFDETAGNFTYYLNTPTDGNKSTALPPTTIATNLTVSNITGSTATIGFTPGNGNYRLAVAKESSAVNAVPQDLTIYSGNQTFGSGTQIAPGNYSIAGQMNGAGFTLNNLKAGFTYHVGVFEFNGTNYPVYNKTPATISFSIPLEPTLAATAFSQISKDGDRVRVVWTNGNGGKRIVIARKGAAVTYKPIDGTNYTANAVFAQGTQVATGEYVVYDGTSTNVELTGLEIGATYYFAVFEYNTSDAGVNDYLTTSFLTGNAPTVSWPTIQTSGLTASNIQGTQATISFTVGNGSNRLFFMKANSPVDADPNLVSGNAGYGLAYGAVQVGSTGNYFVFRTNGVGPFTVTNLAPNTTYYVSGFEQNGSSAPAYLLPGSSFSFTTTDLPGATVPTVAASAPVVSAVDGNKFNFKWTNGNGDGRVVVMRAGSAVNFTPASATSYTANAAFGTGTNLGSDQYVVYNGTGNSVSITNLLPATTYYLTVFEYNGTGSLLRYLTSSVLNATGATAAAPSVAASNAVTATTGNNMTLSWTNGNGENRLVVVKKGSNVLAAPADLGVYPANTVFKSGAQIAVDEYVVYAGNGSTVTVTGLTPGDLYYYKVFEYNGNAAPVYNTSAVLSGSVTTGTLPVTWLYFNATQKSDKVLLSWGTSAEVNSAWFIVERSTNGIDFQEAGRVAGSEYSSSDKHYSFSEPVISQQKLYYRLKQTDKDGAYSYSKIVTLQTEEQTKVSLQPNPVQNLVRIQLPDSRQNATLTIYNASGILMHRQVISNWQSVNVQQLSTGTYYLQVQQNNKMYNLKMVKQ</sequence>
<dbReference type="InterPro" id="IPR036116">
    <property type="entry name" value="FN3_sf"/>
</dbReference>
<dbReference type="EMBL" id="JAGHKO010000003">
    <property type="protein sequence ID" value="MBO9201536.1"/>
    <property type="molecule type" value="Genomic_DNA"/>
</dbReference>
<organism evidence="4 5">
    <name type="scientific">Niastella soli</name>
    <dbReference type="NCBI Taxonomy" id="2821487"/>
    <lineage>
        <taxon>Bacteria</taxon>
        <taxon>Pseudomonadati</taxon>
        <taxon>Bacteroidota</taxon>
        <taxon>Chitinophagia</taxon>
        <taxon>Chitinophagales</taxon>
        <taxon>Chitinophagaceae</taxon>
        <taxon>Niastella</taxon>
    </lineage>
</organism>
<proteinExistence type="predicted"/>
<dbReference type="Proteomes" id="UP000677244">
    <property type="component" value="Unassembled WGS sequence"/>
</dbReference>
<dbReference type="SMART" id="SM00060">
    <property type="entry name" value="FN3"/>
    <property type="match status" value="8"/>
</dbReference>